<feature type="domain" description="Protein kinase" evidence="15">
    <location>
        <begin position="5"/>
        <end position="260"/>
    </location>
</feature>
<evidence type="ECO:0000256" key="6">
    <source>
        <dbReference type="ARBA" id="ARBA00022723"/>
    </source>
</evidence>
<comment type="caution">
    <text evidence="16">The sequence shown here is derived from an EMBL/GenBank/DDBJ whole genome shotgun (WGS) entry which is preliminary data.</text>
</comment>
<keyword evidence="10" id="KW-0460">Magnesium</keyword>
<dbReference type="GO" id="GO:0004674">
    <property type="term" value="F:protein serine/threonine kinase activity"/>
    <property type="evidence" value="ECO:0007669"/>
    <property type="project" value="UniProtKB-KW"/>
</dbReference>
<keyword evidence="5" id="KW-0808">Transferase</keyword>
<evidence type="ECO:0000256" key="8">
    <source>
        <dbReference type="ARBA" id="ARBA00022777"/>
    </source>
</evidence>
<dbReference type="InterPro" id="IPR017441">
    <property type="entry name" value="Protein_kinase_ATP_BS"/>
</dbReference>
<dbReference type="InterPro" id="IPR008271">
    <property type="entry name" value="Ser/Thr_kinase_AS"/>
</dbReference>
<evidence type="ECO:0000256" key="3">
    <source>
        <dbReference type="ARBA" id="ARBA00012513"/>
    </source>
</evidence>
<comment type="catalytic activity">
    <reaction evidence="11">
        <text>L-threonyl-[protein] + ATP = O-phospho-L-threonyl-[protein] + ADP + H(+)</text>
        <dbReference type="Rhea" id="RHEA:46608"/>
        <dbReference type="Rhea" id="RHEA-COMP:11060"/>
        <dbReference type="Rhea" id="RHEA-COMP:11605"/>
        <dbReference type="ChEBI" id="CHEBI:15378"/>
        <dbReference type="ChEBI" id="CHEBI:30013"/>
        <dbReference type="ChEBI" id="CHEBI:30616"/>
        <dbReference type="ChEBI" id="CHEBI:61977"/>
        <dbReference type="ChEBI" id="CHEBI:456216"/>
        <dbReference type="EC" id="2.7.11.1"/>
    </reaction>
</comment>
<comment type="similarity">
    <text evidence="2">Belongs to the protein kinase superfamily. NEK Ser/Thr protein kinase family. NIMA subfamily.</text>
</comment>
<dbReference type="Proteomes" id="UP000187209">
    <property type="component" value="Unassembled WGS sequence"/>
</dbReference>
<dbReference type="SUPFAM" id="SSF56112">
    <property type="entry name" value="Protein kinase-like (PK-like)"/>
    <property type="match status" value="1"/>
</dbReference>
<evidence type="ECO:0000313" key="17">
    <source>
        <dbReference type="Proteomes" id="UP000187209"/>
    </source>
</evidence>
<evidence type="ECO:0000256" key="14">
    <source>
        <dbReference type="SAM" id="MobiDB-lite"/>
    </source>
</evidence>
<dbReference type="InterPro" id="IPR011009">
    <property type="entry name" value="Kinase-like_dom_sf"/>
</dbReference>
<evidence type="ECO:0000256" key="13">
    <source>
        <dbReference type="PROSITE-ProRule" id="PRU10141"/>
    </source>
</evidence>
<dbReference type="FunFam" id="1.10.510.10:FF:000172">
    <property type="entry name" value="serine/threonine-protein kinase Nek1 isoform X1"/>
    <property type="match status" value="1"/>
</dbReference>
<dbReference type="PROSITE" id="PS50011">
    <property type="entry name" value="PROTEIN_KINASE_DOM"/>
    <property type="match status" value="1"/>
</dbReference>
<evidence type="ECO:0000256" key="1">
    <source>
        <dbReference type="ARBA" id="ARBA00001946"/>
    </source>
</evidence>
<dbReference type="OrthoDB" id="248923at2759"/>
<dbReference type="InterPro" id="IPR000719">
    <property type="entry name" value="Prot_kinase_dom"/>
</dbReference>
<evidence type="ECO:0000256" key="9">
    <source>
        <dbReference type="ARBA" id="ARBA00022840"/>
    </source>
</evidence>
<dbReference type="PANTHER" id="PTHR44899:SF3">
    <property type="entry name" value="SERINE_THREONINE-PROTEIN KINASE NEK1"/>
    <property type="match status" value="1"/>
</dbReference>
<dbReference type="SMART" id="SM00220">
    <property type="entry name" value="S_TKc"/>
    <property type="match status" value="1"/>
</dbReference>
<dbReference type="EMBL" id="MPUH01000786">
    <property type="protein sequence ID" value="OMJ73927.1"/>
    <property type="molecule type" value="Genomic_DNA"/>
</dbReference>
<dbReference type="GO" id="GO:0046872">
    <property type="term" value="F:metal ion binding"/>
    <property type="evidence" value="ECO:0007669"/>
    <property type="project" value="UniProtKB-KW"/>
</dbReference>
<reference evidence="16 17" key="1">
    <citation type="submission" date="2016-11" db="EMBL/GenBank/DDBJ databases">
        <title>The macronuclear genome of Stentor coeruleus: a giant cell with tiny introns.</title>
        <authorList>
            <person name="Slabodnick M."/>
            <person name="Ruby J.G."/>
            <person name="Reiff S.B."/>
            <person name="Swart E.C."/>
            <person name="Gosai S."/>
            <person name="Prabakaran S."/>
            <person name="Witkowska E."/>
            <person name="Larue G.E."/>
            <person name="Fisher S."/>
            <person name="Freeman R.M."/>
            <person name="Gunawardena J."/>
            <person name="Chu W."/>
            <person name="Stover N.A."/>
            <person name="Gregory B.D."/>
            <person name="Nowacki M."/>
            <person name="Derisi J."/>
            <person name="Roy S.W."/>
            <person name="Marshall W.F."/>
            <person name="Sood P."/>
        </authorList>
    </citation>
    <scope>NUCLEOTIDE SEQUENCE [LARGE SCALE GENOMIC DNA]</scope>
    <source>
        <strain evidence="16">WM001</strain>
    </source>
</reference>
<evidence type="ECO:0000256" key="2">
    <source>
        <dbReference type="ARBA" id="ARBA00010886"/>
    </source>
</evidence>
<name>A0A1R2BAZ5_9CILI</name>
<evidence type="ECO:0000313" key="16">
    <source>
        <dbReference type="EMBL" id="OMJ73927.1"/>
    </source>
</evidence>
<feature type="region of interest" description="Disordered" evidence="14">
    <location>
        <begin position="299"/>
        <end position="329"/>
    </location>
</feature>
<dbReference type="PROSITE" id="PS00108">
    <property type="entry name" value="PROTEIN_KINASE_ST"/>
    <property type="match status" value="1"/>
</dbReference>
<evidence type="ECO:0000256" key="12">
    <source>
        <dbReference type="ARBA" id="ARBA00048679"/>
    </source>
</evidence>
<gene>
    <name evidence="16" type="ORF">SteCoe_27269</name>
</gene>
<proteinExistence type="inferred from homology"/>
<keyword evidence="9 13" id="KW-0067">ATP-binding</keyword>
<dbReference type="PANTHER" id="PTHR44899">
    <property type="entry name" value="CAMK FAMILY PROTEIN KINASE"/>
    <property type="match status" value="1"/>
</dbReference>
<evidence type="ECO:0000256" key="10">
    <source>
        <dbReference type="ARBA" id="ARBA00022842"/>
    </source>
</evidence>
<evidence type="ECO:0000256" key="4">
    <source>
        <dbReference type="ARBA" id="ARBA00022527"/>
    </source>
</evidence>
<protein>
    <recommendedName>
        <fullName evidence="3">non-specific serine/threonine protein kinase</fullName>
        <ecNumber evidence="3">2.7.11.1</ecNumber>
    </recommendedName>
</protein>
<dbReference type="EC" id="2.7.11.1" evidence="3"/>
<keyword evidence="7 13" id="KW-0547">Nucleotide-binding</keyword>
<dbReference type="Gene3D" id="1.10.510.10">
    <property type="entry name" value="Transferase(Phosphotransferase) domain 1"/>
    <property type="match status" value="1"/>
</dbReference>
<dbReference type="CDD" id="cd08215">
    <property type="entry name" value="STKc_Nek"/>
    <property type="match status" value="1"/>
</dbReference>
<dbReference type="InterPro" id="IPR051131">
    <property type="entry name" value="NEK_Ser/Thr_kinase_NIMA"/>
</dbReference>
<keyword evidence="4" id="KW-0723">Serine/threonine-protein kinase</keyword>
<evidence type="ECO:0000259" key="15">
    <source>
        <dbReference type="PROSITE" id="PS50011"/>
    </source>
</evidence>
<dbReference type="Gene3D" id="3.30.200.20">
    <property type="entry name" value="Phosphorylase Kinase, domain 1"/>
    <property type="match status" value="1"/>
</dbReference>
<dbReference type="FunFam" id="3.30.200.20:FF:000097">
    <property type="entry name" value="Probable serine/threonine-protein kinase nek1"/>
    <property type="match status" value="1"/>
</dbReference>
<comment type="cofactor">
    <cofactor evidence="1">
        <name>Mg(2+)</name>
        <dbReference type="ChEBI" id="CHEBI:18420"/>
    </cofactor>
</comment>
<dbReference type="GO" id="GO:0005524">
    <property type="term" value="F:ATP binding"/>
    <property type="evidence" value="ECO:0007669"/>
    <property type="project" value="UniProtKB-UniRule"/>
</dbReference>
<dbReference type="AlphaFoldDB" id="A0A1R2BAZ5"/>
<organism evidence="16 17">
    <name type="scientific">Stentor coeruleus</name>
    <dbReference type="NCBI Taxonomy" id="5963"/>
    <lineage>
        <taxon>Eukaryota</taxon>
        <taxon>Sar</taxon>
        <taxon>Alveolata</taxon>
        <taxon>Ciliophora</taxon>
        <taxon>Postciliodesmatophora</taxon>
        <taxon>Heterotrichea</taxon>
        <taxon>Heterotrichida</taxon>
        <taxon>Stentoridae</taxon>
        <taxon>Stentor</taxon>
    </lineage>
</organism>
<feature type="region of interest" description="Disordered" evidence="14">
    <location>
        <begin position="478"/>
        <end position="499"/>
    </location>
</feature>
<keyword evidence="17" id="KW-1185">Reference proteome</keyword>
<evidence type="ECO:0000256" key="5">
    <source>
        <dbReference type="ARBA" id="ARBA00022679"/>
    </source>
</evidence>
<dbReference type="PROSITE" id="PS00107">
    <property type="entry name" value="PROTEIN_KINASE_ATP"/>
    <property type="match status" value="1"/>
</dbReference>
<dbReference type="Pfam" id="PF00069">
    <property type="entry name" value="Pkinase"/>
    <property type="match status" value="1"/>
</dbReference>
<keyword evidence="6" id="KW-0479">Metal-binding</keyword>
<comment type="catalytic activity">
    <reaction evidence="12">
        <text>L-seryl-[protein] + ATP = O-phospho-L-seryl-[protein] + ADP + H(+)</text>
        <dbReference type="Rhea" id="RHEA:17989"/>
        <dbReference type="Rhea" id="RHEA-COMP:9863"/>
        <dbReference type="Rhea" id="RHEA-COMP:11604"/>
        <dbReference type="ChEBI" id="CHEBI:15378"/>
        <dbReference type="ChEBI" id="CHEBI:29999"/>
        <dbReference type="ChEBI" id="CHEBI:30616"/>
        <dbReference type="ChEBI" id="CHEBI:83421"/>
        <dbReference type="ChEBI" id="CHEBI:456216"/>
        <dbReference type="EC" id="2.7.11.1"/>
    </reaction>
</comment>
<keyword evidence="8" id="KW-0418">Kinase</keyword>
<feature type="region of interest" description="Disordered" evidence="14">
    <location>
        <begin position="345"/>
        <end position="443"/>
    </location>
</feature>
<accession>A0A1R2BAZ5</accession>
<feature type="compositionally biased region" description="Basic and acidic residues" evidence="14">
    <location>
        <begin position="345"/>
        <end position="415"/>
    </location>
</feature>
<sequence length="796" mass="93707">MGDNLKQLRLLGEGAFGKCYLCENSKDNSLWVVKQIDMSRMTPQEKREAYHEAKVMSAFDHPNIIKFKEVYTTTNGKLNIVMSYADGGDLQSKIKSQRGRLFNENEILDMFMQICLAIKHVHDRKVLHRDIKGQNIFLMKNGMIKLGDFGISKVLTSTMDKARTMVGTPYYLSPEIVEGKPYNFKSDVWSLGVLLYELCTLKPPFDGNSIRQLGINICRGTYPPLPGHFSKELKNLVTIQLALDPNKRPTVGQMLKLPFITSRIHNVLTESVRFQEFSHTIFHNQDLFALQKQQGDAKAKEDELARKKAEEEKKRCEAKEEMDRKRENDQKRILREAEIRLKEEENRKREEENRKREEENRKREEEARKREEEARKRELENKKKQEMIREIPRQIFPHKRDGSKDKLIEVPRPKFLEIPSFKPVEERKGSETPGNRLYEDKKAYELPQFKPKDDRRIYEIPVYKPPEDKRANEIFQFKPQEERKNNEIPAYKPNNERKGIEIPQFKQLDDKAKVNEISQFKLPEERGKNIEVPRMQQKIVEDRRAPVVYKPPSPVVKYNPSLYQKSEDLIIDTKPKNEIIKDPPVKQEKDFKAKYEDLLRQREKEELASKKRLEDFQRQKDLNAKKFEDDMKKISKDIISSQNNDQKLIVNKPNHPTNEIPCIIKPENIEQEQLIKVLKEAVESSSEDDSIILEMPTEEEDEDGIVEREDNIGTEELLILDREKPELEDMKFFIEDHLGKDETFKAYQILKSLGDVFLDEKTIEANWHKFQDFLKKSQANEYLPLIQTLIFLEAYV</sequence>
<evidence type="ECO:0000256" key="7">
    <source>
        <dbReference type="ARBA" id="ARBA00022741"/>
    </source>
</evidence>
<feature type="binding site" evidence="13">
    <location>
        <position position="34"/>
    </location>
    <ligand>
        <name>ATP</name>
        <dbReference type="ChEBI" id="CHEBI:30616"/>
    </ligand>
</feature>
<evidence type="ECO:0000256" key="11">
    <source>
        <dbReference type="ARBA" id="ARBA00047899"/>
    </source>
</evidence>